<accession>A0A0A9B3S8</accession>
<evidence type="ECO:0000313" key="1">
    <source>
        <dbReference type="EMBL" id="JAD58604.1"/>
    </source>
</evidence>
<organism evidence="1">
    <name type="scientific">Arundo donax</name>
    <name type="common">Giant reed</name>
    <name type="synonym">Donax arundinaceus</name>
    <dbReference type="NCBI Taxonomy" id="35708"/>
    <lineage>
        <taxon>Eukaryota</taxon>
        <taxon>Viridiplantae</taxon>
        <taxon>Streptophyta</taxon>
        <taxon>Embryophyta</taxon>
        <taxon>Tracheophyta</taxon>
        <taxon>Spermatophyta</taxon>
        <taxon>Magnoliopsida</taxon>
        <taxon>Liliopsida</taxon>
        <taxon>Poales</taxon>
        <taxon>Poaceae</taxon>
        <taxon>PACMAD clade</taxon>
        <taxon>Arundinoideae</taxon>
        <taxon>Arundineae</taxon>
        <taxon>Arundo</taxon>
    </lineage>
</organism>
<protein>
    <submittedName>
        <fullName evidence="1">Uncharacterized protein</fullName>
    </submittedName>
</protein>
<dbReference type="EMBL" id="GBRH01239291">
    <property type="protein sequence ID" value="JAD58604.1"/>
    <property type="molecule type" value="Transcribed_RNA"/>
</dbReference>
<reference evidence="1" key="2">
    <citation type="journal article" date="2015" name="Data Brief">
        <title>Shoot transcriptome of the giant reed, Arundo donax.</title>
        <authorList>
            <person name="Barrero R.A."/>
            <person name="Guerrero F.D."/>
            <person name="Moolhuijzen P."/>
            <person name="Goolsby J.A."/>
            <person name="Tidwell J."/>
            <person name="Bellgard S.E."/>
            <person name="Bellgard M.I."/>
        </authorList>
    </citation>
    <scope>NUCLEOTIDE SEQUENCE</scope>
    <source>
        <tissue evidence="1">Shoot tissue taken approximately 20 cm above the soil surface</tissue>
    </source>
</reference>
<reference evidence="1" key="1">
    <citation type="submission" date="2014-09" db="EMBL/GenBank/DDBJ databases">
        <authorList>
            <person name="Magalhaes I.L.F."/>
            <person name="Oliveira U."/>
            <person name="Santos F.R."/>
            <person name="Vidigal T.H.D.A."/>
            <person name="Brescovit A.D."/>
            <person name="Santos A.J."/>
        </authorList>
    </citation>
    <scope>NUCLEOTIDE SEQUENCE</scope>
    <source>
        <tissue evidence="1">Shoot tissue taken approximately 20 cm above the soil surface</tissue>
    </source>
</reference>
<proteinExistence type="predicted"/>
<dbReference type="AlphaFoldDB" id="A0A0A9B3S8"/>
<name>A0A0A9B3S8_ARUDO</name>
<sequence>MFDTEKTLLLTFPLLITKPQSRNS</sequence>